<dbReference type="Proteomes" id="UP000267798">
    <property type="component" value="Unassembled WGS sequence"/>
</dbReference>
<dbReference type="AlphaFoldDB" id="A0A3A6PVU7"/>
<keyword evidence="1" id="KW-1133">Transmembrane helix</keyword>
<feature type="transmembrane region" description="Helical" evidence="1">
    <location>
        <begin position="27"/>
        <end position="44"/>
    </location>
</feature>
<keyword evidence="1" id="KW-0812">Transmembrane</keyword>
<name>A0A3A6PVU7_9BACL</name>
<evidence type="ECO:0000256" key="1">
    <source>
        <dbReference type="SAM" id="Phobius"/>
    </source>
</evidence>
<protein>
    <recommendedName>
        <fullName evidence="4">AI-2E family transporter</fullName>
    </recommendedName>
</protein>
<proteinExistence type="predicted"/>
<dbReference type="EMBL" id="QXQB01000001">
    <property type="protein sequence ID" value="RJX40941.1"/>
    <property type="molecule type" value="Genomic_DNA"/>
</dbReference>
<comment type="caution">
    <text evidence="2">The sequence shown here is derived from an EMBL/GenBank/DDBJ whole genome shotgun (WGS) entry which is preliminary data.</text>
</comment>
<evidence type="ECO:0000313" key="3">
    <source>
        <dbReference type="Proteomes" id="UP000267798"/>
    </source>
</evidence>
<evidence type="ECO:0008006" key="4">
    <source>
        <dbReference type="Google" id="ProtNLM"/>
    </source>
</evidence>
<reference evidence="2 3" key="1">
    <citation type="submission" date="2018-09" db="EMBL/GenBank/DDBJ databases">
        <title>Paenibacillus aracenensis nov. sp. isolated from a cave in southern Spain.</title>
        <authorList>
            <person name="Jurado V."/>
            <person name="Gutierrez-Patricio S."/>
            <person name="Gonzalez-Pimentel J.L."/>
            <person name="Miller A.Z."/>
            <person name="Laiz L."/>
            <person name="Saiz-Jimenez C."/>
        </authorList>
    </citation>
    <scope>NUCLEOTIDE SEQUENCE [LARGE SCALE GENOMIC DNA]</scope>
    <source>
        <strain evidence="2 3">JCM 19203</strain>
    </source>
</reference>
<keyword evidence="3" id="KW-1185">Reference proteome</keyword>
<gene>
    <name evidence="2" type="ORF">D3P09_02680</name>
</gene>
<accession>A0A3A6PVU7</accession>
<organism evidence="2 3">
    <name type="scientific">Paenibacillus pinisoli</name>
    <dbReference type="NCBI Taxonomy" id="1276110"/>
    <lineage>
        <taxon>Bacteria</taxon>
        <taxon>Bacillati</taxon>
        <taxon>Bacillota</taxon>
        <taxon>Bacilli</taxon>
        <taxon>Bacillales</taxon>
        <taxon>Paenibacillaceae</taxon>
        <taxon>Paenibacillus</taxon>
    </lineage>
</organism>
<sequence>MVSLILIVVVVIFVVKKFVINFVIPKWIWTALLLFLVVVVIYNPHSVWSFITTEANKWYPVLESGAKTFMDGIRGFIGQMERSHG</sequence>
<evidence type="ECO:0000313" key="2">
    <source>
        <dbReference type="EMBL" id="RJX40941.1"/>
    </source>
</evidence>
<keyword evidence="1" id="KW-0472">Membrane</keyword>